<protein>
    <submittedName>
        <fullName evidence="2">Exotoxin</fullName>
    </submittedName>
</protein>
<reference evidence="2 3" key="1">
    <citation type="submission" date="2016-10" db="EMBL/GenBank/DDBJ databases">
        <title>Pseudomonas lactis sp. nov. and Pseudomonas paralactis sp. nov., isolated from bovine raw milk.</title>
        <authorList>
            <person name="Von Neubeck M."/>
            <person name="Huptas C."/>
            <person name="Glueck C."/>
            <person name="Krewinkel M."/>
            <person name="Stoeckel M."/>
            <person name="Stressler T."/>
            <person name="Fischer L."/>
            <person name="Hinrichs J."/>
            <person name="Scherer S."/>
            <person name="Wenning M."/>
        </authorList>
    </citation>
    <scope>NUCLEOTIDE SEQUENCE [LARGE SCALE GENOMIC DNA]</scope>
    <source>
        <strain evidence="2 3">DSM 17516</strain>
    </source>
</reference>
<dbReference type="PANTHER" id="PTHR33420">
    <property type="entry name" value="FIMBRIAL SUBUNIT ELFA-RELATED"/>
    <property type="match status" value="1"/>
</dbReference>
<dbReference type="GO" id="GO:0009289">
    <property type="term" value="C:pilus"/>
    <property type="evidence" value="ECO:0007669"/>
    <property type="project" value="InterPro"/>
</dbReference>
<proteinExistence type="predicted"/>
<evidence type="ECO:0000259" key="1">
    <source>
        <dbReference type="Pfam" id="PF00419"/>
    </source>
</evidence>
<accession>A0A1V2K3M8</accession>
<sequence length="178" mass="18984">MRYPRIQNNGIALLLMVGLVPLGQAADNLRFKGNLVEEACTLRPGDEAITLELWDLTSKYLYINTRSVGKRFKLHLEDCDTTIGNSVTITFGGVENAELPGLLALDGGSGASGIGVGIETLSDQPLPLNTVSDKQALSDGSNAIELKAYVQGEPTAIKDQTIGHGAYTVTSTFTLDYP</sequence>
<name>A0A1V2K3M8_PSECE</name>
<organism evidence="2 3">
    <name type="scientific">Pseudomonas cedrina subsp. cedrina</name>
    <dbReference type="NCBI Taxonomy" id="76762"/>
    <lineage>
        <taxon>Bacteria</taxon>
        <taxon>Pseudomonadati</taxon>
        <taxon>Pseudomonadota</taxon>
        <taxon>Gammaproteobacteria</taxon>
        <taxon>Pseudomonadales</taxon>
        <taxon>Pseudomonadaceae</taxon>
        <taxon>Pseudomonas</taxon>
    </lineage>
</organism>
<dbReference type="SUPFAM" id="SSF49401">
    <property type="entry name" value="Bacterial adhesins"/>
    <property type="match status" value="1"/>
</dbReference>
<feature type="domain" description="Fimbrial-type adhesion" evidence="1">
    <location>
        <begin position="30"/>
        <end position="177"/>
    </location>
</feature>
<evidence type="ECO:0000313" key="2">
    <source>
        <dbReference type="EMBL" id="ONH52322.1"/>
    </source>
</evidence>
<dbReference type="Proteomes" id="UP000189295">
    <property type="component" value="Unassembled WGS sequence"/>
</dbReference>
<comment type="caution">
    <text evidence="2">The sequence shown here is derived from an EMBL/GenBank/DDBJ whole genome shotgun (WGS) entry which is preliminary data.</text>
</comment>
<dbReference type="InterPro" id="IPR000259">
    <property type="entry name" value="Adhesion_dom_fimbrial"/>
</dbReference>
<dbReference type="PANTHER" id="PTHR33420:SF9">
    <property type="entry name" value="MINOR FIMBRIAL SUBUNIT"/>
    <property type="match status" value="1"/>
</dbReference>
<dbReference type="AlphaFoldDB" id="A0A1V2K3M8"/>
<evidence type="ECO:0000313" key="3">
    <source>
        <dbReference type="Proteomes" id="UP000189295"/>
    </source>
</evidence>
<dbReference type="Pfam" id="PF00419">
    <property type="entry name" value="Fimbrial"/>
    <property type="match status" value="1"/>
</dbReference>
<dbReference type="Gene3D" id="2.60.40.1090">
    <property type="entry name" value="Fimbrial-type adhesion domain"/>
    <property type="match status" value="1"/>
</dbReference>
<dbReference type="InterPro" id="IPR008966">
    <property type="entry name" value="Adhesion_dom_sf"/>
</dbReference>
<dbReference type="InterPro" id="IPR050263">
    <property type="entry name" value="Bact_Fimbrial_Adh_Pro"/>
</dbReference>
<dbReference type="OrthoDB" id="6462343at2"/>
<dbReference type="InterPro" id="IPR036937">
    <property type="entry name" value="Adhesion_dom_fimbrial_sf"/>
</dbReference>
<dbReference type="EMBL" id="MNPW01000009">
    <property type="protein sequence ID" value="ONH52322.1"/>
    <property type="molecule type" value="Genomic_DNA"/>
</dbReference>
<dbReference type="RefSeq" id="WP_076953084.1">
    <property type="nucleotide sequence ID" value="NZ_MNPW01000009.1"/>
</dbReference>
<gene>
    <name evidence="2" type="ORF">BLL36_19800</name>
</gene>
<dbReference type="GO" id="GO:0043709">
    <property type="term" value="P:cell adhesion involved in single-species biofilm formation"/>
    <property type="evidence" value="ECO:0007669"/>
    <property type="project" value="TreeGrafter"/>
</dbReference>